<proteinExistence type="predicted"/>
<dbReference type="RefSeq" id="WP_227476978.1">
    <property type="nucleotide sequence ID" value="NZ_JAFMPT010000008.1"/>
</dbReference>
<evidence type="ECO:0000313" key="1">
    <source>
        <dbReference type="EMBL" id="MCC1484532.1"/>
    </source>
</evidence>
<reference evidence="2" key="2">
    <citation type="submission" date="2023-07" db="EMBL/GenBank/DDBJ databases">
        <title>Genome of Winogradskyella sp. E313.</title>
        <authorList>
            <person name="Zhou Y."/>
        </authorList>
    </citation>
    <scope>NUCLEOTIDE SEQUENCE [LARGE SCALE GENOMIC DNA]</scope>
    <source>
        <strain evidence="2">E313</strain>
    </source>
</reference>
<accession>A0ABS8ENF3</accession>
<organism evidence="1 2">
    <name type="scientific">Winogradskyella immobilis</name>
    <dbReference type="NCBI Taxonomy" id="2816852"/>
    <lineage>
        <taxon>Bacteria</taxon>
        <taxon>Pseudomonadati</taxon>
        <taxon>Bacteroidota</taxon>
        <taxon>Flavobacteriia</taxon>
        <taxon>Flavobacteriales</taxon>
        <taxon>Flavobacteriaceae</taxon>
        <taxon>Winogradskyella</taxon>
    </lineage>
</organism>
<reference evidence="2" key="1">
    <citation type="submission" date="2021-03" db="EMBL/GenBank/DDBJ databases">
        <title>Genome of Cognatishimia sp. F0-27.</title>
        <authorList>
            <person name="Ping X."/>
        </authorList>
    </citation>
    <scope>NUCLEOTIDE SEQUENCE [LARGE SCALE GENOMIC DNA]</scope>
    <source>
        <strain evidence="2">E313</strain>
    </source>
</reference>
<name>A0ABS8ENF3_9FLAO</name>
<dbReference type="Proteomes" id="UP000778797">
    <property type="component" value="Unassembled WGS sequence"/>
</dbReference>
<evidence type="ECO:0008006" key="3">
    <source>
        <dbReference type="Google" id="ProtNLM"/>
    </source>
</evidence>
<dbReference type="EMBL" id="JAFMPT010000008">
    <property type="protein sequence ID" value="MCC1484532.1"/>
    <property type="molecule type" value="Genomic_DNA"/>
</dbReference>
<evidence type="ECO:0000313" key="2">
    <source>
        <dbReference type="Proteomes" id="UP000778797"/>
    </source>
</evidence>
<sequence>MASVKKMVLLIAFCIINISCKNNNQEQKLARLKTSSVAIYNFADKENFNAFNRLELDKTHPNLLNPQVSKSNYNDIRTSWTKLHQDIGNYISKNDFDWNTNDSIINIVHKFYFKPNGSISHYFYNIRNSNISDETKSEYGKLLQQFSNTNKISITRGSTFAQCGKTKYLNE</sequence>
<protein>
    <recommendedName>
        <fullName evidence="3">Lipoprotein</fullName>
    </recommendedName>
</protein>
<comment type="caution">
    <text evidence="1">The sequence shown here is derived from an EMBL/GenBank/DDBJ whole genome shotgun (WGS) entry which is preliminary data.</text>
</comment>
<keyword evidence="2" id="KW-1185">Reference proteome</keyword>
<gene>
    <name evidence="1" type="ORF">J1C55_08035</name>
</gene>